<dbReference type="InterPro" id="IPR012431">
    <property type="entry name" value="PDDEXK_10"/>
</dbReference>
<evidence type="ECO:0000313" key="2">
    <source>
        <dbReference type="EMBL" id="OAD21203.1"/>
    </source>
</evidence>
<dbReference type="Gene3D" id="3.40.1350.10">
    <property type="match status" value="1"/>
</dbReference>
<accession>A0A0A6NYQ8</accession>
<dbReference type="Proteomes" id="UP000076962">
    <property type="component" value="Unassembled WGS sequence"/>
</dbReference>
<feature type="region of interest" description="Disordered" evidence="1">
    <location>
        <begin position="1"/>
        <end position="50"/>
    </location>
</feature>
<proteinExistence type="predicted"/>
<protein>
    <submittedName>
        <fullName evidence="2">Protein containing DUF1626</fullName>
    </submittedName>
</protein>
<reference evidence="2 3" key="1">
    <citation type="submission" date="2016-05" db="EMBL/GenBank/DDBJ databases">
        <title>Single-cell genome of chain-forming Candidatus Thiomargarita nelsonii and comparison to other large sulfur-oxidizing bacteria.</title>
        <authorList>
            <person name="Winkel M."/>
            <person name="Salman V."/>
            <person name="Woyke T."/>
            <person name="Schulz-Vogt H."/>
            <person name="Richter M."/>
            <person name="Flood B."/>
            <person name="Bailey J."/>
            <person name="Amann R."/>
            <person name="Mussmann M."/>
        </authorList>
    </citation>
    <scope>NUCLEOTIDE SEQUENCE [LARGE SCALE GENOMIC DNA]</scope>
    <source>
        <strain evidence="2 3">THI036</strain>
    </source>
</reference>
<dbReference type="GO" id="GO:0003676">
    <property type="term" value="F:nucleic acid binding"/>
    <property type="evidence" value="ECO:0007669"/>
    <property type="project" value="InterPro"/>
</dbReference>
<dbReference type="Pfam" id="PF07788">
    <property type="entry name" value="PDDEXK_10"/>
    <property type="match status" value="1"/>
</dbReference>
<feature type="compositionally biased region" description="Basic and acidic residues" evidence="1">
    <location>
        <begin position="1"/>
        <end position="12"/>
    </location>
</feature>
<feature type="compositionally biased region" description="Basic and acidic residues" evidence="1">
    <location>
        <begin position="20"/>
        <end position="50"/>
    </location>
</feature>
<dbReference type="Gene3D" id="3.90.20.10">
    <property type="match status" value="1"/>
</dbReference>
<keyword evidence="3" id="KW-1185">Reference proteome</keyword>
<organism evidence="2 3">
    <name type="scientific">Candidatus Thiomargarita nelsonii</name>
    <dbReference type="NCBI Taxonomy" id="1003181"/>
    <lineage>
        <taxon>Bacteria</taxon>
        <taxon>Pseudomonadati</taxon>
        <taxon>Pseudomonadota</taxon>
        <taxon>Gammaproteobacteria</taxon>
        <taxon>Thiotrichales</taxon>
        <taxon>Thiotrichaceae</taxon>
        <taxon>Thiomargarita</taxon>
    </lineage>
</organism>
<dbReference type="InterPro" id="IPR011856">
    <property type="entry name" value="tRNA_endonuc-like_dom_sf"/>
</dbReference>
<dbReference type="EMBL" id="LUTY01001799">
    <property type="protein sequence ID" value="OAD21203.1"/>
    <property type="molecule type" value="Genomic_DNA"/>
</dbReference>
<evidence type="ECO:0000313" key="3">
    <source>
        <dbReference type="Proteomes" id="UP000076962"/>
    </source>
</evidence>
<sequence length="217" mass="25456">MAQFERRSEQNEQRMAQFEQRSEQIEQHIEQTERQLERQREEMNQRFDKIDQRLDKQHQDFLDLKRHMIKVESTVERTNEKITQFDAWLKIIAGNLGDEKGQALEQLFALGLSYGLKNREVLPETIQLRQQFEDTEGLIYLRKGKFIEVDIIAENGQLTVFEVKASAVGTDVAQFARKVKLLQLQNPDKQVQGIFISPGARDEVKQCCAEYEIELLD</sequence>
<name>A0A0A6NYQ8_9GAMM</name>
<gene>
    <name evidence="2" type="ORF">THIOM_003035</name>
</gene>
<evidence type="ECO:0000256" key="1">
    <source>
        <dbReference type="SAM" id="MobiDB-lite"/>
    </source>
</evidence>
<comment type="caution">
    <text evidence="2">The sequence shown here is derived from an EMBL/GenBank/DDBJ whole genome shotgun (WGS) entry which is preliminary data.</text>
</comment>
<dbReference type="AlphaFoldDB" id="A0A0A6NYQ8"/>